<feature type="transmembrane region" description="Helical" evidence="9">
    <location>
        <begin position="158"/>
        <end position="177"/>
    </location>
</feature>
<evidence type="ECO:0000313" key="12">
    <source>
        <dbReference type="Proteomes" id="UP001500843"/>
    </source>
</evidence>
<keyword evidence="6 9" id="KW-0812">Transmembrane</keyword>
<dbReference type="Pfam" id="PF00528">
    <property type="entry name" value="BPD_transp_1"/>
    <property type="match status" value="1"/>
</dbReference>
<feature type="transmembrane region" description="Helical" evidence="9">
    <location>
        <begin position="32"/>
        <end position="54"/>
    </location>
</feature>
<dbReference type="PANTHER" id="PTHR43470:SF5">
    <property type="entry name" value="PHOSPHATE TRANSPORT SYSTEM PERMEASE PROTEIN PSTA"/>
    <property type="match status" value="1"/>
</dbReference>
<dbReference type="InterPro" id="IPR000515">
    <property type="entry name" value="MetI-like"/>
</dbReference>
<feature type="domain" description="ABC transmembrane type-1" evidence="10">
    <location>
        <begin position="86"/>
        <end position="294"/>
    </location>
</feature>
<dbReference type="PROSITE" id="PS50928">
    <property type="entry name" value="ABC_TM1"/>
    <property type="match status" value="1"/>
</dbReference>
<feature type="transmembrane region" description="Helical" evidence="9">
    <location>
        <begin position="90"/>
        <end position="111"/>
    </location>
</feature>
<comment type="subcellular location">
    <subcellularLocation>
        <location evidence="2 9">Cell membrane</location>
        <topology evidence="2 9">Multi-pass membrane protein</topology>
    </subcellularLocation>
</comment>
<evidence type="ECO:0000259" key="10">
    <source>
        <dbReference type="PROSITE" id="PS50928"/>
    </source>
</evidence>
<dbReference type="PANTHER" id="PTHR43470">
    <property type="entry name" value="PHOSPHATE TRANSPORT SYSTEM PERMEASE PROTEIN PSTA-RELATED"/>
    <property type="match status" value="1"/>
</dbReference>
<feature type="transmembrane region" description="Helical" evidence="9">
    <location>
        <begin position="132"/>
        <end position="152"/>
    </location>
</feature>
<gene>
    <name evidence="11" type="primary">pstA_1</name>
    <name evidence="11" type="ORF">GCM10023198_02600</name>
</gene>
<evidence type="ECO:0000256" key="7">
    <source>
        <dbReference type="ARBA" id="ARBA00022989"/>
    </source>
</evidence>
<keyword evidence="7 9" id="KW-1133">Transmembrane helix</keyword>
<proteinExistence type="inferred from homology"/>
<comment type="caution">
    <text evidence="11">The sequence shown here is derived from an EMBL/GenBank/DDBJ whole genome shotgun (WGS) entry which is preliminary data.</text>
</comment>
<reference evidence="12" key="1">
    <citation type="journal article" date="2019" name="Int. J. Syst. Evol. Microbiol.">
        <title>The Global Catalogue of Microorganisms (GCM) 10K type strain sequencing project: providing services to taxonomists for standard genome sequencing and annotation.</title>
        <authorList>
            <consortium name="The Broad Institute Genomics Platform"/>
            <consortium name="The Broad Institute Genome Sequencing Center for Infectious Disease"/>
            <person name="Wu L."/>
            <person name="Ma J."/>
        </authorList>
    </citation>
    <scope>NUCLEOTIDE SEQUENCE [LARGE SCALE GENOMIC DNA]</scope>
    <source>
        <strain evidence="12">JCM 17975</strain>
    </source>
</reference>
<dbReference type="NCBIfam" id="TIGR00974">
    <property type="entry name" value="3a0107s02c"/>
    <property type="match status" value="1"/>
</dbReference>
<feature type="transmembrane region" description="Helical" evidence="9">
    <location>
        <begin position="227"/>
        <end position="245"/>
    </location>
</feature>
<dbReference type="EMBL" id="BAABHM010000002">
    <property type="protein sequence ID" value="GAA4687712.1"/>
    <property type="molecule type" value="Genomic_DNA"/>
</dbReference>
<dbReference type="Gene3D" id="1.10.3720.10">
    <property type="entry name" value="MetI-like"/>
    <property type="match status" value="1"/>
</dbReference>
<keyword evidence="12" id="KW-1185">Reference proteome</keyword>
<keyword evidence="4" id="KW-0813">Transport</keyword>
<evidence type="ECO:0000313" key="11">
    <source>
        <dbReference type="EMBL" id="GAA4687712.1"/>
    </source>
</evidence>
<evidence type="ECO:0000256" key="9">
    <source>
        <dbReference type="RuleBase" id="RU363043"/>
    </source>
</evidence>
<evidence type="ECO:0000256" key="5">
    <source>
        <dbReference type="ARBA" id="ARBA00022475"/>
    </source>
</evidence>
<keyword evidence="8 9" id="KW-0472">Membrane</keyword>
<name>A0ABP8WDS2_9MICO</name>
<dbReference type="RefSeq" id="WP_253875674.1">
    <property type="nucleotide sequence ID" value="NZ_BAABHM010000002.1"/>
</dbReference>
<feature type="transmembrane region" description="Helical" evidence="9">
    <location>
        <begin position="272"/>
        <end position="297"/>
    </location>
</feature>
<protein>
    <recommendedName>
        <fullName evidence="9">Phosphate transport system permease protein PstA</fullName>
    </recommendedName>
</protein>
<dbReference type="InterPro" id="IPR035906">
    <property type="entry name" value="MetI-like_sf"/>
</dbReference>
<evidence type="ECO:0000256" key="3">
    <source>
        <dbReference type="ARBA" id="ARBA00007069"/>
    </source>
</evidence>
<dbReference type="InterPro" id="IPR005672">
    <property type="entry name" value="Phosphate_PstA"/>
</dbReference>
<evidence type="ECO:0000256" key="8">
    <source>
        <dbReference type="ARBA" id="ARBA00023136"/>
    </source>
</evidence>
<comment type="function">
    <text evidence="1">Part of the binding-protein-dependent transport system for phosphate; probably responsible for the translocation of the substrate across the membrane.</text>
</comment>
<dbReference type="SUPFAM" id="SSF161098">
    <property type="entry name" value="MetI-like"/>
    <property type="match status" value="1"/>
</dbReference>
<evidence type="ECO:0000256" key="2">
    <source>
        <dbReference type="ARBA" id="ARBA00004651"/>
    </source>
</evidence>
<comment type="similarity">
    <text evidence="3 9">Belongs to the binding-protein-dependent transport system permease family. CysTW subfamily.</text>
</comment>
<dbReference type="Proteomes" id="UP001500843">
    <property type="component" value="Unassembled WGS sequence"/>
</dbReference>
<evidence type="ECO:0000256" key="4">
    <source>
        <dbReference type="ARBA" id="ARBA00022448"/>
    </source>
</evidence>
<dbReference type="CDD" id="cd06261">
    <property type="entry name" value="TM_PBP2"/>
    <property type="match status" value="1"/>
</dbReference>
<keyword evidence="5 9" id="KW-1003">Cell membrane</keyword>
<accession>A0ABP8WDS2</accession>
<evidence type="ECO:0000256" key="6">
    <source>
        <dbReference type="ARBA" id="ARBA00022692"/>
    </source>
</evidence>
<evidence type="ECO:0000256" key="1">
    <source>
        <dbReference type="ARBA" id="ARBA00003510"/>
    </source>
</evidence>
<organism evidence="11 12">
    <name type="scientific">Promicromonospora umidemergens</name>
    <dbReference type="NCBI Taxonomy" id="629679"/>
    <lineage>
        <taxon>Bacteria</taxon>
        <taxon>Bacillati</taxon>
        <taxon>Actinomycetota</taxon>
        <taxon>Actinomycetes</taxon>
        <taxon>Micrococcales</taxon>
        <taxon>Promicromonosporaceae</taxon>
        <taxon>Promicromonospora</taxon>
    </lineage>
</organism>
<sequence>MSLYTPAASGADARRAVLSTSGRSKEQTPQSVLFIVLLWLSLLIGFVTLAVLLVDTFADGLSRLDGRLFTGYPSSRAEEAGARPAILGSLWVVGTTAVLAVPLGVAAAVHLEEFADRKRWWNRLVEINISNLSAVPAIIYGMLALGALALIGVQQKNIVIGGAIALAMLILPVIIISTREAVRAVPRELRDGSLAIGATPLQTTWRITLPAALPGIATGTILGLSRALGEAAPLLLLGGLVFLRFDPNGMLSQFTTMPIQIFSWTAQPQAEFHTLAAGASMLLMALVLLMNGAAIYIRNRYQKRW</sequence>